<dbReference type="EMBL" id="QMEB01000123">
    <property type="protein sequence ID" value="NMG20914.1"/>
    <property type="molecule type" value="Genomic_DNA"/>
</dbReference>
<keyword evidence="5" id="KW-0680">Restriction system</keyword>
<keyword evidence="4 6" id="KW-0949">S-adenosyl-L-methionine</keyword>
<evidence type="ECO:0000256" key="4">
    <source>
        <dbReference type="ARBA" id="ARBA00022691"/>
    </source>
</evidence>
<evidence type="ECO:0000256" key="2">
    <source>
        <dbReference type="ARBA" id="ARBA00022603"/>
    </source>
</evidence>
<keyword evidence="3 6" id="KW-0808">Transferase</keyword>
<accession>A0ABX1P9C5</accession>
<keyword evidence="9" id="KW-1185">Reference proteome</keyword>
<evidence type="ECO:0000256" key="6">
    <source>
        <dbReference type="PROSITE-ProRule" id="PRU01016"/>
    </source>
</evidence>
<evidence type="ECO:0000256" key="1">
    <source>
        <dbReference type="ARBA" id="ARBA00011975"/>
    </source>
</evidence>
<feature type="active site" evidence="6">
    <location>
        <position position="91"/>
    </location>
</feature>
<dbReference type="InterPro" id="IPR001525">
    <property type="entry name" value="C5_MeTfrase"/>
</dbReference>
<dbReference type="PANTHER" id="PTHR10629">
    <property type="entry name" value="CYTOSINE-SPECIFIC METHYLTRANSFERASE"/>
    <property type="match status" value="1"/>
</dbReference>
<sequence>MPAKNLVSAHKLKPTVLDLFCGAGGMSLGFQNAGCKILAGIDHSPHAIRTHHKNFPNCKLKLKPQDITNIKPHDLNLKPGEVDIVVGGPPCQVYSLVGIGKMRSLGRKIENDPRNFLYQKFVEFLDFYQPLFFVMENVDSLVKRTIFPTILRELEFGLPRKRENYPGYRIHHNILIASDYGVPQIRKRLFIVGVRQDLEYEFEFPQPLKRNPVSVGEAISDLIPLTPPYLPLKSKNSGLPQEDSKKFYLTHPQSSYQKKMRREITKMPEPDGVMNHICRSHNPVDIICFAMLAQGGKYTDLPENMRRYRWDIFDDKYKRLPWNKPAWTLTAHMRKDCLAYIHPIQNRSISVREAARLQSFPDHFVFDAPMTRMFELVGNSVPPLLAEAIAKPIVKQVQNYYETNPKVEQLSLL</sequence>
<dbReference type="InterPro" id="IPR029063">
    <property type="entry name" value="SAM-dependent_MTases_sf"/>
</dbReference>
<evidence type="ECO:0000256" key="5">
    <source>
        <dbReference type="ARBA" id="ARBA00022747"/>
    </source>
</evidence>
<comment type="similarity">
    <text evidence="6 7">Belongs to the class I-like SAM-binding methyltransferase superfamily. C5-methyltransferase family.</text>
</comment>
<dbReference type="PRINTS" id="PR00105">
    <property type="entry name" value="C5METTRFRASE"/>
</dbReference>
<dbReference type="PANTHER" id="PTHR10629:SF52">
    <property type="entry name" value="DNA (CYTOSINE-5)-METHYLTRANSFERASE 1"/>
    <property type="match status" value="1"/>
</dbReference>
<evidence type="ECO:0000313" key="8">
    <source>
        <dbReference type="EMBL" id="NMG20914.1"/>
    </source>
</evidence>
<gene>
    <name evidence="8" type="ORF">DP116_16210</name>
</gene>
<dbReference type="Gene3D" id="3.40.50.150">
    <property type="entry name" value="Vaccinia Virus protein VP39"/>
    <property type="match status" value="1"/>
</dbReference>
<evidence type="ECO:0000256" key="7">
    <source>
        <dbReference type="RuleBase" id="RU000416"/>
    </source>
</evidence>
<dbReference type="SUPFAM" id="SSF53335">
    <property type="entry name" value="S-adenosyl-L-methionine-dependent methyltransferases"/>
    <property type="match status" value="1"/>
</dbReference>
<organism evidence="8 9">
    <name type="scientific">Brasilonema bromeliae SPC951</name>
    <dbReference type="NCBI Taxonomy" id="385972"/>
    <lineage>
        <taxon>Bacteria</taxon>
        <taxon>Bacillati</taxon>
        <taxon>Cyanobacteriota</taxon>
        <taxon>Cyanophyceae</taxon>
        <taxon>Nostocales</taxon>
        <taxon>Scytonemataceae</taxon>
        <taxon>Brasilonema</taxon>
        <taxon>Bromeliae group (in: Brasilonema)</taxon>
    </lineage>
</organism>
<proteinExistence type="inferred from homology"/>
<name>A0ABX1P9C5_9CYAN</name>
<evidence type="ECO:0000256" key="3">
    <source>
        <dbReference type="ARBA" id="ARBA00022679"/>
    </source>
</evidence>
<dbReference type="EC" id="2.1.1.37" evidence="1"/>
<protein>
    <recommendedName>
        <fullName evidence="1">DNA (cytosine-5-)-methyltransferase</fullName>
        <ecNumber evidence="1">2.1.1.37</ecNumber>
    </recommendedName>
</protein>
<dbReference type="NCBIfam" id="TIGR00675">
    <property type="entry name" value="dcm"/>
    <property type="match status" value="1"/>
</dbReference>
<dbReference type="RefSeq" id="WP_169156169.1">
    <property type="nucleotide sequence ID" value="NZ_CAWPJE010000115.1"/>
</dbReference>
<dbReference type="Gene3D" id="3.90.120.10">
    <property type="entry name" value="DNA Methylase, subunit A, domain 2"/>
    <property type="match status" value="1"/>
</dbReference>
<dbReference type="InterPro" id="IPR050390">
    <property type="entry name" value="C5-Methyltransferase"/>
</dbReference>
<dbReference type="Proteomes" id="UP000718564">
    <property type="component" value="Unassembled WGS sequence"/>
</dbReference>
<dbReference type="Pfam" id="PF00145">
    <property type="entry name" value="DNA_methylase"/>
    <property type="match status" value="1"/>
</dbReference>
<keyword evidence="2 6" id="KW-0489">Methyltransferase</keyword>
<dbReference type="PROSITE" id="PS51679">
    <property type="entry name" value="SAM_MT_C5"/>
    <property type="match status" value="1"/>
</dbReference>
<reference evidence="8 9" key="1">
    <citation type="submission" date="2018-06" db="EMBL/GenBank/DDBJ databases">
        <title>Comparative genomics of Brasilonema spp. strains.</title>
        <authorList>
            <person name="Alvarenga D.O."/>
            <person name="Fiore M.F."/>
            <person name="Varani A.M."/>
        </authorList>
    </citation>
    <scope>NUCLEOTIDE SEQUENCE [LARGE SCALE GENOMIC DNA]</scope>
    <source>
        <strain evidence="8 9">SPC951</strain>
    </source>
</reference>
<comment type="caution">
    <text evidence="8">The sequence shown here is derived from an EMBL/GenBank/DDBJ whole genome shotgun (WGS) entry which is preliminary data.</text>
</comment>
<evidence type="ECO:0000313" key="9">
    <source>
        <dbReference type="Proteomes" id="UP000718564"/>
    </source>
</evidence>